<dbReference type="Proteomes" id="UP000522081">
    <property type="component" value="Unassembled WGS sequence"/>
</dbReference>
<gene>
    <name evidence="1" type="ORF">FHS75_003522</name>
</gene>
<dbReference type="EMBL" id="JACBZF010000015">
    <property type="protein sequence ID" value="NYH97161.1"/>
    <property type="molecule type" value="Genomic_DNA"/>
</dbReference>
<proteinExistence type="predicted"/>
<keyword evidence="2" id="KW-1185">Reference proteome</keyword>
<dbReference type="RefSeq" id="WP_425325963.1">
    <property type="nucleotide sequence ID" value="NZ_JACBZF010000015.1"/>
</dbReference>
<evidence type="ECO:0000313" key="2">
    <source>
        <dbReference type="Proteomes" id="UP000522081"/>
    </source>
</evidence>
<sequence>MANRDTSVAQLCKELGVKPVTLYRYVDPSGNLRDHGIRALASP</sequence>
<evidence type="ECO:0000313" key="1">
    <source>
        <dbReference type="EMBL" id="NYH97161.1"/>
    </source>
</evidence>
<comment type="caution">
    <text evidence="1">The sequence shown here is derived from an EMBL/GenBank/DDBJ whole genome shotgun (WGS) entry which is preliminary data.</text>
</comment>
<organism evidence="1 2">
    <name type="scientific">Novosphingobium marinum</name>
    <dbReference type="NCBI Taxonomy" id="1514948"/>
    <lineage>
        <taxon>Bacteria</taxon>
        <taxon>Pseudomonadati</taxon>
        <taxon>Pseudomonadota</taxon>
        <taxon>Alphaproteobacteria</taxon>
        <taxon>Sphingomonadales</taxon>
        <taxon>Sphingomonadaceae</taxon>
        <taxon>Novosphingobium</taxon>
    </lineage>
</organism>
<name>A0A7Z0BUJ4_9SPHN</name>
<dbReference type="AlphaFoldDB" id="A0A7Z0BUJ4"/>
<protein>
    <submittedName>
        <fullName evidence="1">Transposase-like protein</fullName>
    </submittedName>
</protein>
<reference evidence="1 2" key="1">
    <citation type="submission" date="2020-07" db="EMBL/GenBank/DDBJ databases">
        <title>Genomic Encyclopedia of Type Strains, Phase IV (KMG-IV): sequencing the most valuable type-strain genomes for metagenomic binning, comparative biology and taxonomic classification.</title>
        <authorList>
            <person name="Goeker M."/>
        </authorList>
    </citation>
    <scope>NUCLEOTIDE SEQUENCE [LARGE SCALE GENOMIC DNA]</scope>
    <source>
        <strain evidence="1 2">DSM 29043</strain>
    </source>
</reference>
<accession>A0A7Z0BUJ4</accession>